<dbReference type="PANTHER" id="PTHR34478:SF1">
    <property type="entry name" value="PROTEIN LEMA"/>
    <property type="match status" value="1"/>
</dbReference>
<dbReference type="Proteomes" id="UP000199036">
    <property type="component" value="Unassembled WGS sequence"/>
</dbReference>
<sequence length="186" mass="20803">MENLLALLIVVVLVVALVGGAIAIYNRLVFLNNNADKAFANIDVLLKQRADEIPNLIEVVKQHTGFEQSVLEKLTKLRTDFLNAANSDDKVAIANETAGVLKTVFAVSENYPELQSSQAFNNLQNRVSGIEDAIADRRELFNETVALYNTGIQEFPNVIFAGILRYNKRNFLQITEQEKVYNGIKF</sequence>
<evidence type="ECO:0000313" key="6">
    <source>
        <dbReference type="EMBL" id="SFN14126.1"/>
    </source>
</evidence>
<keyword evidence="3" id="KW-0812">Transmembrane</keyword>
<reference evidence="7" key="1">
    <citation type="submission" date="2016-10" db="EMBL/GenBank/DDBJ databases">
        <authorList>
            <person name="Varghese N."/>
            <person name="Submissions S."/>
        </authorList>
    </citation>
    <scope>NUCLEOTIDE SEQUENCE [LARGE SCALE GENOMIC DNA]</scope>
    <source>
        <strain evidence="7">DS-12</strain>
    </source>
</reference>
<accession>A0A1I4WLR6</accession>
<dbReference type="OrthoDB" id="9804152at2"/>
<name>A0A1I4WLR6_9FLAO</name>
<dbReference type="InterPro" id="IPR023353">
    <property type="entry name" value="LemA-like_dom_sf"/>
</dbReference>
<evidence type="ECO:0000256" key="3">
    <source>
        <dbReference type="ARBA" id="ARBA00022692"/>
    </source>
</evidence>
<dbReference type="PANTHER" id="PTHR34478">
    <property type="entry name" value="PROTEIN LEMA"/>
    <property type="match status" value="1"/>
</dbReference>
<dbReference type="STRING" id="913024.SAMN05421741_101283"/>
<keyword evidence="5" id="KW-0472">Membrane</keyword>
<gene>
    <name evidence="6" type="ORF">SAMN05421741_101283</name>
</gene>
<organism evidence="6 7">
    <name type="scientific">Paenimyroides ummariense</name>
    <dbReference type="NCBI Taxonomy" id="913024"/>
    <lineage>
        <taxon>Bacteria</taxon>
        <taxon>Pseudomonadati</taxon>
        <taxon>Bacteroidota</taxon>
        <taxon>Flavobacteriia</taxon>
        <taxon>Flavobacteriales</taxon>
        <taxon>Flavobacteriaceae</taxon>
        <taxon>Paenimyroides</taxon>
    </lineage>
</organism>
<comment type="similarity">
    <text evidence="2">Belongs to the LemA family.</text>
</comment>
<dbReference type="InterPro" id="IPR007156">
    <property type="entry name" value="MamQ_LemA"/>
</dbReference>
<evidence type="ECO:0000256" key="5">
    <source>
        <dbReference type="ARBA" id="ARBA00023136"/>
    </source>
</evidence>
<dbReference type="RefSeq" id="WP_091517848.1">
    <property type="nucleotide sequence ID" value="NZ_FOVI01000001.1"/>
</dbReference>
<dbReference type="GO" id="GO:0016020">
    <property type="term" value="C:membrane"/>
    <property type="evidence" value="ECO:0007669"/>
    <property type="project" value="UniProtKB-SubCell"/>
</dbReference>
<comment type="subcellular location">
    <subcellularLocation>
        <location evidence="1">Membrane</location>
        <topology evidence="1">Single-pass membrane protein</topology>
    </subcellularLocation>
</comment>
<evidence type="ECO:0000256" key="4">
    <source>
        <dbReference type="ARBA" id="ARBA00022989"/>
    </source>
</evidence>
<evidence type="ECO:0000313" key="7">
    <source>
        <dbReference type="Proteomes" id="UP000199036"/>
    </source>
</evidence>
<dbReference type="Gene3D" id="1.20.1440.20">
    <property type="entry name" value="LemA-like domain"/>
    <property type="match status" value="1"/>
</dbReference>
<dbReference type="Pfam" id="PF04011">
    <property type="entry name" value="LemA"/>
    <property type="match status" value="1"/>
</dbReference>
<proteinExistence type="inferred from homology"/>
<evidence type="ECO:0000256" key="1">
    <source>
        <dbReference type="ARBA" id="ARBA00004167"/>
    </source>
</evidence>
<dbReference type="SUPFAM" id="SSF140478">
    <property type="entry name" value="LemA-like"/>
    <property type="match status" value="1"/>
</dbReference>
<dbReference type="AlphaFoldDB" id="A0A1I4WLR6"/>
<keyword evidence="4" id="KW-1133">Transmembrane helix</keyword>
<protein>
    <submittedName>
        <fullName evidence="6">LemA protein</fullName>
    </submittedName>
</protein>
<evidence type="ECO:0000256" key="2">
    <source>
        <dbReference type="ARBA" id="ARBA00008854"/>
    </source>
</evidence>
<dbReference type="EMBL" id="FOVI01000001">
    <property type="protein sequence ID" value="SFN14126.1"/>
    <property type="molecule type" value="Genomic_DNA"/>
</dbReference>
<keyword evidence="7" id="KW-1185">Reference proteome</keyword>